<sequence>MALNRSSGTLLSSVCHRGLWRNRLGHLQNAGSGPAGSHPAERKTEVGFLAVDKCQLKLDRPSGYLAVRGEKSDVAFRTLGPSFLTEFQRCPCGTPFPLHNPRLSKNESGDAMVWRQTGCTLFLNSAWNDRLRSLNDRVHVTAMKRDTRTRFPDFPPGCPSTFCSKSVLKTEVNQKVSFQGLVSSKTGVTL</sequence>
<keyword evidence="2" id="KW-1185">Reference proteome</keyword>
<comment type="caution">
    <text evidence="1">The sequence shown here is derived from an EMBL/GenBank/DDBJ whole genome shotgun (WGS) entry which is preliminary data.</text>
</comment>
<dbReference type="AlphaFoldDB" id="A0A5C6ABS5"/>
<accession>A0A5C6ABS5</accession>
<evidence type="ECO:0000313" key="1">
    <source>
        <dbReference type="EMBL" id="TWT97492.1"/>
    </source>
</evidence>
<organism evidence="1 2">
    <name type="scientific">Neorhodopirellula pilleata</name>
    <dbReference type="NCBI Taxonomy" id="2714738"/>
    <lineage>
        <taxon>Bacteria</taxon>
        <taxon>Pseudomonadati</taxon>
        <taxon>Planctomycetota</taxon>
        <taxon>Planctomycetia</taxon>
        <taxon>Pirellulales</taxon>
        <taxon>Pirellulaceae</taxon>
        <taxon>Neorhodopirellula</taxon>
    </lineage>
</organism>
<dbReference type="EMBL" id="SJPM01000004">
    <property type="protein sequence ID" value="TWT97492.1"/>
    <property type="molecule type" value="Genomic_DNA"/>
</dbReference>
<protein>
    <submittedName>
        <fullName evidence="1">Uncharacterized protein</fullName>
    </submittedName>
</protein>
<name>A0A5C6ABS5_9BACT</name>
<gene>
    <name evidence="1" type="ORF">Pla100_26460</name>
</gene>
<proteinExistence type="predicted"/>
<reference evidence="1 2" key="1">
    <citation type="submission" date="2019-02" db="EMBL/GenBank/DDBJ databases">
        <title>Deep-cultivation of Planctomycetes and their phenomic and genomic characterization uncovers novel biology.</title>
        <authorList>
            <person name="Wiegand S."/>
            <person name="Jogler M."/>
            <person name="Boedeker C."/>
            <person name="Pinto D."/>
            <person name="Vollmers J."/>
            <person name="Rivas-Marin E."/>
            <person name="Kohn T."/>
            <person name="Peeters S.H."/>
            <person name="Heuer A."/>
            <person name="Rast P."/>
            <person name="Oberbeckmann S."/>
            <person name="Bunk B."/>
            <person name="Jeske O."/>
            <person name="Meyerdierks A."/>
            <person name="Storesund J.E."/>
            <person name="Kallscheuer N."/>
            <person name="Luecker S."/>
            <person name="Lage O.M."/>
            <person name="Pohl T."/>
            <person name="Merkel B.J."/>
            <person name="Hornburger P."/>
            <person name="Mueller R.-W."/>
            <person name="Bruemmer F."/>
            <person name="Labrenz M."/>
            <person name="Spormann A.M."/>
            <person name="Op Den Camp H."/>
            <person name="Overmann J."/>
            <person name="Amann R."/>
            <person name="Jetten M.S.M."/>
            <person name="Mascher T."/>
            <person name="Medema M.H."/>
            <person name="Devos D.P."/>
            <person name="Kaster A.-K."/>
            <person name="Ovreas L."/>
            <person name="Rohde M."/>
            <person name="Galperin M.Y."/>
            <person name="Jogler C."/>
        </authorList>
    </citation>
    <scope>NUCLEOTIDE SEQUENCE [LARGE SCALE GENOMIC DNA]</scope>
    <source>
        <strain evidence="1 2">Pla100</strain>
    </source>
</reference>
<evidence type="ECO:0000313" key="2">
    <source>
        <dbReference type="Proteomes" id="UP000316213"/>
    </source>
</evidence>
<dbReference type="Proteomes" id="UP000316213">
    <property type="component" value="Unassembled WGS sequence"/>
</dbReference>